<accession>A0AAE4QVC1</accession>
<dbReference type="RefSeq" id="WP_260488902.1">
    <property type="nucleotide sequence ID" value="NZ_JAWLKJ010000001.1"/>
</dbReference>
<evidence type="ECO:0000313" key="6">
    <source>
        <dbReference type="Proteomes" id="UP001185873"/>
    </source>
</evidence>
<dbReference type="CDD" id="cd07377">
    <property type="entry name" value="WHTH_GntR"/>
    <property type="match status" value="1"/>
</dbReference>
<dbReference type="InterPro" id="IPR036388">
    <property type="entry name" value="WH-like_DNA-bd_sf"/>
</dbReference>
<keyword evidence="2" id="KW-0238">DNA-binding</keyword>
<dbReference type="AlphaFoldDB" id="A0AAE4QVC1"/>
<dbReference type="InterPro" id="IPR000524">
    <property type="entry name" value="Tscrpt_reg_HTH_GntR"/>
</dbReference>
<dbReference type="Proteomes" id="UP001185873">
    <property type="component" value="Unassembled WGS sequence"/>
</dbReference>
<gene>
    <name evidence="5" type="ORF">R3P82_06795</name>
</gene>
<dbReference type="Gene3D" id="1.10.10.10">
    <property type="entry name" value="Winged helix-like DNA-binding domain superfamily/Winged helix DNA-binding domain"/>
    <property type="match status" value="1"/>
</dbReference>
<dbReference type="PROSITE" id="PS50949">
    <property type="entry name" value="HTH_GNTR"/>
    <property type="match status" value="1"/>
</dbReference>
<evidence type="ECO:0000256" key="1">
    <source>
        <dbReference type="ARBA" id="ARBA00023015"/>
    </source>
</evidence>
<dbReference type="PANTHER" id="PTHR38445:SF9">
    <property type="entry name" value="HTH-TYPE TRANSCRIPTIONAL REPRESSOR YTRA"/>
    <property type="match status" value="1"/>
</dbReference>
<sequence>MGEPVSGPGAGGSRVAGVVLRVDPASGDAPFRQLKDQIVEAIRLGELATGTRMPPVRRLAQEVGVATATAAKVYRELEESGQLEGRGRSGTFVAAPDLPSDALARAAVEFAAQAAGAGFSEAEAVDAVRAAFAQRG</sequence>
<dbReference type="EMBL" id="JAWLKJ010000001">
    <property type="protein sequence ID" value="MDV6298820.1"/>
    <property type="molecule type" value="Genomic_DNA"/>
</dbReference>
<dbReference type="Pfam" id="PF00392">
    <property type="entry name" value="GntR"/>
    <property type="match status" value="1"/>
</dbReference>
<evidence type="ECO:0000313" key="5">
    <source>
        <dbReference type="EMBL" id="MDV6298820.1"/>
    </source>
</evidence>
<dbReference type="InterPro" id="IPR036390">
    <property type="entry name" value="WH_DNA-bd_sf"/>
</dbReference>
<dbReference type="PANTHER" id="PTHR38445">
    <property type="entry name" value="HTH-TYPE TRANSCRIPTIONAL REPRESSOR YTRA"/>
    <property type="match status" value="1"/>
</dbReference>
<dbReference type="GO" id="GO:0003700">
    <property type="term" value="F:DNA-binding transcription factor activity"/>
    <property type="evidence" value="ECO:0007669"/>
    <property type="project" value="InterPro"/>
</dbReference>
<protein>
    <submittedName>
        <fullName evidence="5">GntR family transcriptional regulator</fullName>
    </submittedName>
</protein>
<proteinExistence type="predicted"/>
<keyword evidence="1" id="KW-0805">Transcription regulation</keyword>
<dbReference type="SUPFAM" id="SSF46785">
    <property type="entry name" value="Winged helix' DNA-binding domain"/>
    <property type="match status" value="1"/>
</dbReference>
<dbReference type="GO" id="GO:0003677">
    <property type="term" value="F:DNA binding"/>
    <property type="evidence" value="ECO:0007669"/>
    <property type="project" value="UniProtKB-KW"/>
</dbReference>
<feature type="domain" description="HTH gntR-type" evidence="4">
    <location>
        <begin position="28"/>
        <end position="96"/>
    </location>
</feature>
<evidence type="ECO:0000256" key="2">
    <source>
        <dbReference type="ARBA" id="ARBA00023125"/>
    </source>
</evidence>
<evidence type="ECO:0000256" key="3">
    <source>
        <dbReference type="ARBA" id="ARBA00023163"/>
    </source>
</evidence>
<keyword evidence="3" id="KW-0804">Transcription</keyword>
<reference evidence="5" key="1">
    <citation type="submission" date="2023-10" db="EMBL/GenBank/DDBJ databases">
        <title>Development of a sustainable strategy for remediation of hydrocarbon-contaminated territories based on the waste exchange concept.</title>
        <authorList>
            <person name="Krivoruchko A."/>
        </authorList>
    </citation>
    <scope>NUCLEOTIDE SEQUENCE</scope>
    <source>
        <strain evidence="5">IEGM 1175</strain>
    </source>
</reference>
<evidence type="ECO:0000259" key="4">
    <source>
        <dbReference type="PROSITE" id="PS50949"/>
    </source>
</evidence>
<comment type="caution">
    <text evidence="5">The sequence shown here is derived from an EMBL/GenBank/DDBJ whole genome shotgun (WGS) entry which is preliminary data.</text>
</comment>
<dbReference type="SMART" id="SM00345">
    <property type="entry name" value="HTH_GNTR"/>
    <property type="match status" value="1"/>
</dbReference>
<organism evidence="5 6">
    <name type="scientific">Dietzia maris</name>
    <dbReference type="NCBI Taxonomy" id="37915"/>
    <lineage>
        <taxon>Bacteria</taxon>
        <taxon>Bacillati</taxon>
        <taxon>Actinomycetota</taxon>
        <taxon>Actinomycetes</taxon>
        <taxon>Mycobacteriales</taxon>
        <taxon>Dietziaceae</taxon>
        <taxon>Dietzia</taxon>
    </lineage>
</organism>
<name>A0AAE4QVC1_9ACTN</name>